<keyword evidence="3" id="KW-0645">Protease</keyword>
<dbReference type="GO" id="GO:0005615">
    <property type="term" value="C:extracellular space"/>
    <property type="evidence" value="ECO:0007669"/>
    <property type="project" value="TreeGrafter"/>
</dbReference>
<dbReference type="PANTHER" id="PTHR11705">
    <property type="entry name" value="PROTEASE FAMILY M14 CARBOXYPEPTIDASE A,B"/>
    <property type="match status" value="1"/>
</dbReference>
<accession>A0A5C7A157</accession>
<proteinExistence type="inferred from homology"/>
<reference evidence="9 10" key="1">
    <citation type="submission" date="2019-08" db="EMBL/GenBank/DDBJ databases">
        <title>Genome sequence of Gillisia hiemivivida IC154 (type strain).</title>
        <authorList>
            <person name="Bowman J.P."/>
        </authorList>
    </citation>
    <scope>NUCLEOTIDE SEQUENCE [LARGE SCALE GENOMIC DNA]</scope>
    <source>
        <strain evidence="9 10">IC154</strain>
    </source>
</reference>
<evidence type="ECO:0000256" key="4">
    <source>
        <dbReference type="ARBA" id="ARBA00022801"/>
    </source>
</evidence>
<protein>
    <submittedName>
        <fullName evidence="9">Zinc carboxypeptidase</fullName>
    </submittedName>
</protein>
<evidence type="ECO:0000256" key="6">
    <source>
        <dbReference type="ARBA" id="ARBA00023049"/>
    </source>
</evidence>
<dbReference type="AlphaFoldDB" id="A0A5C7A157"/>
<sequence length="865" mass="97969">MKTRYTSLILIFLFLSFPLFSQEDYFFLNQGSFDPKIPSPSEFLGYDVGEFHTRHDRIVAYFRELSRLSDKVHVQEIGETYEQRPMIVATITSQENYRNLESIREEHLKLTNPQVSLPSLEGMPVIIQLGYNVHGNEPSSSEASMLTAWYLTASQDPKVEEYLKKAVIFVEPVLNPDGRDRHTTWVNSHKGFPPVASAVDREHNEAWPGGRTNHYWFDLNRDWLPLAHVESQARLKFYHKWYPNVVTDFHEMGANSTYFFEPTKQYGSENPIIPRSNYDQLNYLLEPYFANAMNKIGSLYFTKEVFDNSYPGYGSTYPDIQGGLGLVFEQASSRGHLQESIHGDLSFPFTIRNHLVNSIATVKAAVENKNVFLKHQKEYFESAIEQAKDHPGEGYIFSDGGDENKARAFIDLLLQHKIKVYQSQKDLKTANRNFAKESSYIVPGEQAQFRMVATMFDTVVEFHDSLFYDTSAWSMVHAYGLPSATLSSRQFSSAGLGEQIDSSFLAAKNYPLNKSNYAYLFSWQDYNAPRVLQELLEEEVITKTAYQSFSIQTGNGVKQYTPGSILVPVAMQKMSSENLHKLLQDVAIEHKLDIQAVSGGLSSSGIDLGSRNFEKVISPKPLMIIGEGVSSYEAGEIWFLMDMKLDMPLPKVDILDFERLNLEDYNELIMVDGNYSLLQESGVKRIKEWVENGGTLIAQKSAVNWAINNKLINEELVKESDTLVEEDAGKLRYDYASAEAREGAKVIGGSIYRVDLDTTHPLGFGYTDRDLLVYRNSNTLLKQSKNPYSNVAIYKENPLVSGYVSKENLEKLPGTSSIMVSKVGSGKVISFIDNPNFRGTWYGTNKLFFNALFFGPIIDVPNAGN</sequence>
<dbReference type="PANTHER" id="PTHR11705:SF143">
    <property type="entry name" value="SLL0236 PROTEIN"/>
    <property type="match status" value="1"/>
</dbReference>
<dbReference type="SUPFAM" id="SSF53187">
    <property type="entry name" value="Zn-dependent exopeptidases"/>
    <property type="match status" value="1"/>
</dbReference>
<evidence type="ECO:0000313" key="9">
    <source>
        <dbReference type="EMBL" id="TXD95462.1"/>
    </source>
</evidence>
<evidence type="ECO:0000256" key="7">
    <source>
        <dbReference type="PROSITE-ProRule" id="PRU01379"/>
    </source>
</evidence>
<dbReference type="SUPFAM" id="SSF52317">
    <property type="entry name" value="Class I glutamine amidotransferase-like"/>
    <property type="match status" value="1"/>
</dbReference>
<dbReference type="CDD" id="cd06238">
    <property type="entry name" value="M14-like"/>
    <property type="match status" value="1"/>
</dbReference>
<feature type="domain" description="Peptidase M14" evidence="8">
    <location>
        <begin position="50"/>
        <end position="459"/>
    </location>
</feature>
<organism evidence="9 10">
    <name type="scientific">Gillisia hiemivivida</name>
    <dbReference type="NCBI Taxonomy" id="291190"/>
    <lineage>
        <taxon>Bacteria</taxon>
        <taxon>Pseudomonadati</taxon>
        <taxon>Bacteroidota</taxon>
        <taxon>Flavobacteriia</taxon>
        <taxon>Flavobacteriales</taxon>
        <taxon>Flavobacteriaceae</taxon>
        <taxon>Gillisia</taxon>
    </lineage>
</organism>
<comment type="caution">
    <text evidence="7">Lacks conserved residue(s) required for the propagation of feature annotation.</text>
</comment>
<dbReference type="InterPro" id="IPR000834">
    <property type="entry name" value="Peptidase_M14"/>
</dbReference>
<comment type="caution">
    <text evidence="9">The sequence shown here is derived from an EMBL/GenBank/DDBJ whole genome shotgun (WGS) entry which is preliminary data.</text>
</comment>
<evidence type="ECO:0000259" key="8">
    <source>
        <dbReference type="PROSITE" id="PS52035"/>
    </source>
</evidence>
<evidence type="ECO:0000256" key="3">
    <source>
        <dbReference type="ARBA" id="ARBA00022670"/>
    </source>
</evidence>
<evidence type="ECO:0000256" key="2">
    <source>
        <dbReference type="ARBA" id="ARBA00005988"/>
    </source>
</evidence>
<dbReference type="EMBL" id="VORY01000001">
    <property type="protein sequence ID" value="TXD95462.1"/>
    <property type="molecule type" value="Genomic_DNA"/>
</dbReference>
<evidence type="ECO:0000256" key="5">
    <source>
        <dbReference type="ARBA" id="ARBA00022833"/>
    </source>
</evidence>
<dbReference type="CDD" id="cd03143">
    <property type="entry name" value="A4_beta-galactosidase_middle_domain"/>
    <property type="match status" value="1"/>
</dbReference>
<dbReference type="GO" id="GO:0008270">
    <property type="term" value="F:zinc ion binding"/>
    <property type="evidence" value="ECO:0007669"/>
    <property type="project" value="InterPro"/>
</dbReference>
<dbReference type="RefSeq" id="WP_146928063.1">
    <property type="nucleotide sequence ID" value="NZ_CBCSHZ010000002.1"/>
</dbReference>
<keyword evidence="4" id="KW-0378">Hydrolase</keyword>
<dbReference type="GO" id="GO:0006508">
    <property type="term" value="P:proteolysis"/>
    <property type="evidence" value="ECO:0007669"/>
    <property type="project" value="UniProtKB-KW"/>
</dbReference>
<comment type="similarity">
    <text evidence="2 7">Belongs to the peptidase M14 family.</text>
</comment>
<evidence type="ECO:0000313" key="10">
    <source>
        <dbReference type="Proteomes" id="UP000321367"/>
    </source>
</evidence>
<dbReference type="Gene3D" id="3.40.630.10">
    <property type="entry name" value="Zn peptidases"/>
    <property type="match status" value="1"/>
</dbReference>
<dbReference type="OrthoDB" id="9758209at2"/>
<name>A0A5C7A157_9FLAO</name>
<dbReference type="SMART" id="SM00631">
    <property type="entry name" value="Zn_pept"/>
    <property type="match status" value="1"/>
</dbReference>
<dbReference type="PROSITE" id="PS52035">
    <property type="entry name" value="PEPTIDASE_M14"/>
    <property type="match status" value="1"/>
</dbReference>
<keyword evidence="5" id="KW-0862">Zinc</keyword>
<gene>
    <name evidence="9" type="ORF">ES724_00055</name>
</gene>
<evidence type="ECO:0000256" key="1">
    <source>
        <dbReference type="ARBA" id="ARBA00001947"/>
    </source>
</evidence>
<keyword evidence="6" id="KW-0482">Metalloprotease</keyword>
<dbReference type="Proteomes" id="UP000321367">
    <property type="component" value="Unassembled WGS sequence"/>
</dbReference>
<comment type="cofactor">
    <cofactor evidence="1">
        <name>Zn(2+)</name>
        <dbReference type="ChEBI" id="CHEBI:29105"/>
    </cofactor>
</comment>
<dbReference type="GO" id="GO:0004181">
    <property type="term" value="F:metallocarboxypeptidase activity"/>
    <property type="evidence" value="ECO:0007669"/>
    <property type="project" value="InterPro"/>
</dbReference>
<dbReference type="InterPro" id="IPR029062">
    <property type="entry name" value="Class_I_gatase-like"/>
</dbReference>
<keyword evidence="10" id="KW-1185">Reference proteome</keyword>
<keyword evidence="9" id="KW-0121">Carboxypeptidase</keyword>
<dbReference type="Pfam" id="PF00246">
    <property type="entry name" value="Peptidase_M14"/>
    <property type="match status" value="1"/>
</dbReference>